<evidence type="ECO:0000313" key="4">
    <source>
        <dbReference type="Proteomes" id="UP000235672"/>
    </source>
</evidence>
<dbReference type="PANTHER" id="PTHR33365">
    <property type="entry name" value="YALI0B05434P"/>
    <property type="match status" value="1"/>
</dbReference>
<protein>
    <submittedName>
        <fullName evidence="3">Uncharacterized protein</fullName>
    </submittedName>
</protein>
<dbReference type="AlphaFoldDB" id="A0A2J6Q0N3"/>
<keyword evidence="2" id="KW-0472">Membrane</keyword>
<dbReference type="PANTHER" id="PTHR33365:SF6">
    <property type="entry name" value="OXIDASE USTYA"/>
    <property type="match status" value="1"/>
</dbReference>
<accession>A0A2J6Q0N3</accession>
<dbReference type="Pfam" id="PF11807">
    <property type="entry name" value="UstYa"/>
    <property type="match status" value="1"/>
</dbReference>
<comment type="similarity">
    <text evidence="1">Belongs to the ustYa family.</text>
</comment>
<evidence type="ECO:0000313" key="3">
    <source>
        <dbReference type="EMBL" id="PMD19849.1"/>
    </source>
</evidence>
<keyword evidence="4" id="KW-1185">Reference proteome</keyword>
<feature type="transmembrane region" description="Helical" evidence="2">
    <location>
        <begin position="43"/>
        <end position="64"/>
    </location>
</feature>
<reference evidence="3 4" key="1">
    <citation type="submission" date="2016-05" db="EMBL/GenBank/DDBJ databases">
        <title>A degradative enzymes factory behind the ericoid mycorrhizal symbiosis.</title>
        <authorList>
            <consortium name="DOE Joint Genome Institute"/>
            <person name="Martino E."/>
            <person name="Morin E."/>
            <person name="Grelet G."/>
            <person name="Kuo A."/>
            <person name="Kohler A."/>
            <person name="Daghino S."/>
            <person name="Barry K."/>
            <person name="Choi C."/>
            <person name="Cichocki N."/>
            <person name="Clum A."/>
            <person name="Copeland A."/>
            <person name="Hainaut M."/>
            <person name="Haridas S."/>
            <person name="Labutti K."/>
            <person name="Lindquist E."/>
            <person name="Lipzen A."/>
            <person name="Khouja H.-R."/>
            <person name="Murat C."/>
            <person name="Ohm R."/>
            <person name="Olson A."/>
            <person name="Spatafora J."/>
            <person name="Veneault-Fourrey C."/>
            <person name="Henrissat B."/>
            <person name="Grigoriev I."/>
            <person name="Martin F."/>
            <person name="Perotto S."/>
        </authorList>
    </citation>
    <scope>NUCLEOTIDE SEQUENCE [LARGE SCALE GENOMIC DNA]</scope>
    <source>
        <strain evidence="3 4">UAMH 7357</strain>
    </source>
</reference>
<dbReference type="OrthoDB" id="3687641at2759"/>
<dbReference type="Proteomes" id="UP000235672">
    <property type="component" value="Unassembled WGS sequence"/>
</dbReference>
<dbReference type="EMBL" id="KZ613487">
    <property type="protein sequence ID" value="PMD19849.1"/>
    <property type="molecule type" value="Genomic_DNA"/>
</dbReference>
<keyword evidence="2" id="KW-0812">Transmembrane</keyword>
<dbReference type="STRING" id="1745343.A0A2J6Q0N3"/>
<organism evidence="3 4">
    <name type="scientific">Hyaloscypha hepaticicola</name>
    <dbReference type="NCBI Taxonomy" id="2082293"/>
    <lineage>
        <taxon>Eukaryota</taxon>
        <taxon>Fungi</taxon>
        <taxon>Dikarya</taxon>
        <taxon>Ascomycota</taxon>
        <taxon>Pezizomycotina</taxon>
        <taxon>Leotiomycetes</taxon>
        <taxon>Helotiales</taxon>
        <taxon>Hyaloscyphaceae</taxon>
        <taxon>Hyaloscypha</taxon>
    </lineage>
</organism>
<proteinExistence type="inferred from homology"/>
<name>A0A2J6Q0N3_9HELO</name>
<gene>
    <name evidence="3" type="ORF">NA56DRAFT_602260</name>
</gene>
<dbReference type="GO" id="GO:0043386">
    <property type="term" value="P:mycotoxin biosynthetic process"/>
    <property type="evidence" value="ECO:0007669"/>
    <property type="project" value="InterPro"/>
</dbReference>
<evidence type="ECO:0000256" key="1">
    <source>
        <dbReference type="ARBA" id="ARBA00035112"/>
    </source>
</evidence>
<dbReference type="InterPro" id="IPR021765">
    <property type="entry name" value="UstYa-like"/>
</dbReference>
<keyword evidence="2" id="KW-1133">Transmembrane helix</keyword>
<evidence type="ECO:0000256" key="2">
    <source>
        <dbReference type="SAM" id="Phobius"/>
    </source>
</evidence>
<sequence length="237" mass="27111">MKEEKEQLLDSPLRLSEEGSDITYVPDERIHSWRSPFGTKLDWLLFLLLIATNVAWALGFFWTYNHHVNSSAQTFPPYDQVTIPFEHKTVFGKGDGGNKTDSDELWASLIPAGGGLVTLPKSIAREKELWPTPEDPYNSENSIYLLSGFHHIHCLTAIRDHIWHGKTHTKHQWSWPHLIHCLDTIRQTLMCNIDTTLLGTTHVDLRVFGDGPQPHICKDFWGIKQWLTEHSPTGKIG</sequence>